<feature type="region of interest" description="Disordered" evidence="1">
    <location>
        <begin position="1"/>
        <end position="41"/>
    </location>
</feature>
<sequence>MSAEPRFPTSTDEGGQLNKPRLSVVRDEPQEAAPARRPLSRSRALRATSNRWRVFVALGAMLVALLTVLVLSIVMASRQYDLVELRAQEQALIQQNEALAQEIEFHQAPQDLAIRASQLGLVAASSQATLDLQTGEITGTPLAAVEGEAATKNLIAPPALADTQAYEEASARAEEQRKKEESEAKASAEASASAAASASAQASAPASASTAAQTSAQPSAAASTGGQ</sequence>
<name>A0A4Y9F6L5_9MICC</name>
<dbReference type="OrthoDB" id="4967010at2"/>
<comment type="caution">
    <text evidence="3">The sequence shown here is derived from an EMBL/GenBank/DDBJ whole genome shotgun (WGS) entry which is preliminary data.</text>
</comment>
<evidence type="ECO:0000256" key="1">
    <source>
        <dbReference type="SAM" id="MobiDB-lite"/>
    </source>
</evidence>
<organism evidence="3 4">
    <name type="scientific">Rothia nasimurium</name>
    <dbReference type="NCBI Taxonomy" id="85336"/>
    <lineage>
        <taxon>Bacteria</taxon>
        <taxon>Bacillati</taxon>
        <taxon>Actinomycetota</taxon>
        <taxon>Actinomycetes</taxon>
        <taxon>Micrococcales</taxon>
        <taxon>Micrococcaceae</taxon>
        <taxon>Rothia</taxon>
    </lineage>
</organism>
<feature type="compositionally biased region" description="Basic and acidic residues" evidence="1">
    <location>
        <begin position="169"/>
        <end position="186"/>
    </location>
</feature>
<reference evidence="3 4" key="1">
    <citation type="submission" date="2019-03" db="EMBL/GenBank/DDBJ databases">
        <title>Diversity of the mouse oral microbiome.</title>
        <authorList>
            <person name="Joseph S."/>
            <person name="Aduse-Opoku J."/>
            <person name="Curtis M."/>
            <person name="Wade W."/>
            <person name="Hashim A."/>
        </authorList>
    </citation>
    <scope>NUCLEOTIDE SEQUENCE [LARGE SCALE GENOMIC DNA]</scope>
    <source>
        <strain evidence="4">irhom_31</strain>
    </source>
</reference>
<dbReference type="EMBL" id="SPQC01000005">
    <property type="protein sequence ID" value="TFU23750.1"/>
    <property type="molecule type" value="Genomic_DNA"/>
</dbReference>
<dbReference type="STRING" id="85336.A7979_02685"/>
<dbReference type="AlphaFoldDB" id="A0A4Y9F6L5"/>
<dbReference type="Proteomes" id="UP000297951">
    <property type="component" value="Unassembled WGS sequence"/>
</dbReference>
<evidence type="ECO:0000256" key="2">
    <source>
        <dbReference type="SAM" id="Phobius"/>
    </source>
</evidence>
<gene>
    <name evidence="3" type="ORF">E4U03_02340</name>
</gene>
<evidence type="ECO:0000313" key="3">
    <source>
        <dbReference type="EMBL" id="TFU23750.1"/>
    </source>
</evidence>
<feature type="region of interest" description="Disordered" evidence="1">
    <location>
        <begin position="161"/>
        <end position="227"/>
    </location>
</feature>
<evidence type="ECO:0008006" key="5">
    <source>
        <dbReference type="Google" id="ProtNLM"/>
    </source>
</evidence>
<keyword evidence="2" id="KW-1133">Transmembrane helix</keyword>
<dbReference type="RefSeq" id="WP_135011379.1">
    <property type="nucleotide sequence ID" value="NZ_JADGLK010000005.1"/>
</dbReference>
<feature type="compositionally biased region" description="Low complexity" evidence="1">
    <location>
        <begin position="187"/>
        <end position="227"/>
    </location>
</feature>
<accession>A0A4Y9F6L5</accession>
<proteinExistence type="predicted"/>
<evidence type="ECO:0000313" key="4">
    <source>
        <dbReference type="Proteomes" id="UP000297951"/>
    </source>
</evidence>
<keyword evidence="2" id="KW-0472">Membrane</keyword>
<feature type="transmembrane region" description="Helical" evidence="2">
    <location>
        <begin position="54"/>
        <end position="76"/>
    </location>
</feature>
<protein>
    <recommendedName>
        <fullName evidence="5">Cell division protein FtsL</fullName>
    </recommendedName>
</protein>
<keyword evidence="2" id="KW-0812">Transmembrane</keyword>